<dbReference type="Pfam" id="PF07714">
    <property type="entry name" value="PK_Tyr_Ser-Thr"/>
    <property type="match status" value="1"/>
</dbReference>
<dbReference type="PANTHER" id="PTHR43671:SF13">
    <property type="entry name" value="SERINE_THREONINE-PROTEIN KINASE NEK2"/>
    <property type="match status" value="1"/>
</dbReference>
<evidence type="ECO:0000256" key="12">
    <source>
        <dbReference type="ARBA" id="ARBA00047899"/>
    </source>
</evidence>
<dbReference type="EC" id="2.7.11.1" evidence="3"/>
<evidence type="ECO:0000256" key="8">
    <source>
        <dbReference type="ARBA" id="ARBA00022777"/>
    </source>
</evidence>
<dbReference type="EMBL" id="ML978066">
    <property type="protein sequence ID" value="KAF2022141.1"/>
    <property type="molecule type" value="Genomic_DNA"/>
</dbReference>
<evidence type="ECO:0000256" key="13">
    <source>
        <dbReference type="ARBA" id="ARBA00048679"/>
    </source>
</evidence>
<dbReference type="Proteomes" id="UP000799778">
    <property type="component" value="Unassembled WGS sequence"/>
</dbReference>
<keyword evidence="6" id="KW-0808">Transferase</keyword>
<dbReference type="InterPro" id="IPR011009">
    <property type="entry name" value="Kinase-like_dom_sf"/>
</dbReference>
<evidence type="ECO:0000256" key="2">
    <source>
        <dbReference type="ARBA" id="ARBA00011534"/>
    </source>
</evidence>
<dbReference type="GO" id="GO:0004674">
    <property type="term" value="F:protein serine/threonine kinase activity"/>
    <property type="evidence" value="ECO:0007669"/>
    <property type="project" value="UniProtKB-EC"/>
</dbReference>
<keyword evidence="7" id="KW-0547">Nucleotide-binding</keyword>
<dbReference type="OrthoDB" id="1668230at2759"/>
<protein>
    <recommendedName>
        <fullName evidence="5">EKC/KEOPS complex subunit BUD32</fullName>
        <ecNumber evidence="3">2.7.11.1</ecNumber>
    </recommendedName>
    <alternativeName>
        <fullName evidence="10 11">Atypical Serine/threonine protein kinase BUD32</fullName>
    </alternativeName>
    <alternativeName>
        <fullName evidence="4">EKC/KEOPS complex subunit bud32</fullName>
    </alternativeName>
</protein>
<dbReference type="PANTHER" id="PTHR43671">
    <property type="entry name" value="SERINE/THREONINE-PROTEIN KINASE NEK"/>
    <property type="match status" value="1"/>
</dbReference>
<dbReference type="AlphaFoldDB" id="A0A6A5YBQ5"/>
<organism evidence="15 16">
    <name type="scientific">Aaosphaeria arxii CBS 175.79</name>
    <dbReference type="NCBI Taxonomy" id="1450172"/>
    <lineage>
        <taxon>Eukaryota</taxon>
        <taxon>Fungi</taxon>
        <taxon>Dikarya</taxon>
        <taxon>Ascomycota</taxon>
        <taxon>Pezizomycotina</taxon>
        <taxon>Dothideomycetes</taxon>
        <taxon>Pleosporomycetidae</taxon>
        <taxon>Pleosporales</taxon>
        <taxon>Pleosporales incertae sedis</taxon>
        <taxon>Aaosphaeria</taxon>
    </lineage>
</organism>
<dbReference type="GO" id="GO:0005524">
    <property type="term" value="F:ATP binding"/>
    <property type="evidence" value="ECO:0007669"/>
    <property type="project" value="UniProtKB-KW"/>
</dbReference>
<evidence type="ECO:0000313" key="15">
    <source>
        <dbReference type="EMBL" id="KAF2022141.1"/>
    </source>
</evidence>
<comment type="catalytic activity">
    <reaction evidence="13">
        <text>L-seryl-[protein] + ATP = O-phospho-L-seryl-[protein] + ADP + H(+)</text>
        <dbReference type="Rhea" id="RHEA:17989"/>
        <dbReference type="Rhea" id="RHEA-COMP:9863"/>
        <dbReference type="Rhea" id="RHEA-COMP:11604"/>
        <dbReference type="ChEBI" id="CHEBI:15378"/>
        <dbReference type="ChEBI" id="CHEBI:29999"/>
        <dbReference type="ChEBI" id="CHEBI:30616"/>
        <dbReference type="ChEBI" id="CHEBI:83421"/>
        <dbReference type="ChEBI" id="CHEBI:456216"/>
        <dbReference type="EC" id="2.7.11.1"/>
    </reaction>
</comment>
<comment type="catalytic activity">
    <reaction evidence="12">
        <text>L-threonyl-[protein] + ATP = O-phospho-L-threonyl-[protein] + ADP + H(+)</text>
        <dbReference type="Rhea" id="RHEA:46608"/>
        <dbReference type="Rhea" id="RHEA-COMP:11060"/>
        <dbReference type="Rhea" id="RHEA-COMP:11605"/>
        <dbReference type="ChEBI" id="CHEBI:15378"/>
        <dbReference type="ChEBI" id="CHEBI:30013"/>
        <dbReference type="ChEBI" id="CHEBI:30616"/>
        <dbReference type="ChEBI" id="CHEBI:61977"/>
        <dbReference type="ChEBI" id="CHEBI:456216"/>
        <dbReference type="EC" id="2.7.11.1"/>
    </reaction>
</comment>
<evidence type="ECO:0000256" key="5">
    <source>
        <dbReference type="ARBA" id="ARBA00019973"/>
    </source>
</evidence>
<feature type="domain" description="Protein kinase" evidence="14">
    <location>
        <begin position="1"/>
        <end position="193"/>
    </location>
</feature>
<evidence type="ECO:0000313" key="16">
    <source>
        <dbReference type="Proteomes" id="UP000799778"/>
    </source>
</evidence>
<sequence>MIQWPLSLDGKVLVGAGVTATSVRQYVARSKQVPLSIRLRWDKQLFDAVRFIHSRNVLHGDISCNNVFLNDNLDVKLGNFAGSAIDDLPSLVCYETSHELPNKDISTKTELFALGSTLYEIMTGSKPYKDLPDHEVSVAFCEGRYPDLESGQSYATAEEALREVQLEVATIKEPRPSRFYTHFSYQSLLVPFILTDVRLAMSVVNVFL</sequence>
<evidence type="ECO:0000256" key="10">
    <source>
        <dbReference type="ARBA" id="ARBA00030980"/>
    </source>
</evidence>
<dbReference type="PROSITE" id="PS50011">
    <property type="entry name" value="PROTEIN_KINASE_DOM"/>
    <property type="match status" value="1"/>
</dbReference>
<evidence type="ECO:0000259" key="14">
    <source>
        <dbReference type="PROSITE" id="PS50011"/>
    </source>
</evidence>
<gene>
    <name evidence="15" type="ORF">BU24DRAFT_430555</name>
</gene>
<evidence type="ECO:0000256" key="1">
    <source>
        <dbReference type="ARBA" id="ARBA00003747"/>
    </source>
</evidence>
<dbReference type="PROSITE" id="PS00109">
    <property type="entry name" value="PROTEIN_KINASE_TYR"/>
    <property type="match status" value="1"/>
</dbReference>
<comment type="function">
    <text evidence="1">Component of the EKC/KEOPS complex that is required for the formation of a threonylcarbamoyl group on adenosine at position 37 (t(6)A37) in tRNAs that read codons beginning with adenine. The complex is probably involved in the transfer of the threonylcarbamoyl moiety of threonylcarbamoyl-AMP (TC-AMP) to the N6 group of A37. BUD32 has ATPase activity in the context of the EKC/KEOPS complex and likely plays a supporting role to the catalytic subunit KAE1. The EKC/KEOPS complex also promotes both telomere uncapping and telomere elongation. The complex is required for efficient recruitment of transcriptional coactivators.</text>
</comment>
<evidence type="ECO:0000256" key="6">
    <source>
        <dbReference type="ARBA" id="ARBA00022679"/>
    </source>
</evidence>
<keyword evidence="8 15" id="KW-0418">Kinase</keyword>
<dbReference type="SUPFAM" id="SSF56112">
    <property type="entry name" value="Protein kinase-like (PK-like)"/>
    <property type="match status" value="1"/>
</dbReference>
<evidence type="ECO:0000256" key="9">
    <source>
        <dbReference type="ARBA" id="ARBA00022840"/>
    </source>
</evidence>
<keyword evidence="9" id="KW-0067">ATP-binding</keyword>
<accession>A0A6A5YBQ5</accession>
<keyword evidence="16" id="KW-1185">Reference proteome</keyword>
<evidence type="ECO:0000256" key="11">
    <source>
        <dbReference type="ARBA" id="ARBA00033194"/>
    </source>
</evidence>
<dbReference type="InterPro" id="IPR050660">
    <property type="entry name" value="NEK_Ser/Thr_kinase"/>
</dbReference>
<proteinExistence type="predicted"/>
<evidence type="ECO:0000256" key="7">
    <source>
        <dbReference type="ARBA" id="ARBA00022741"/>
    </source>
</evidence>
<evidence type="ECO:0000256" key="4">
    <source>
        <dbReference type="ARBA" id="ARBA00013948"/>
    </source>
</evidence>
<reference evidence="15" key="1">
    <citation type="journal article" date="2020" name="Stud. Mycol.">
        <title>101 Dothideomycetes genomes: a test case for predicting lifestyles and emergence of pathogens.</title>
        <authorList>
            <person name="Haridas S."/>
            <person name="Albert R."/>
            <person name="Binder M."/>
            <person name="Bloem J."/>
            <person name="Labutti K."/>
            <person name="Salamov A."/>
            <person name="Andreopoulos B."/>
            <person name="Baker S."/>
            <person name="Barry K."/>
            <person name="Bills G."/>
            <person name="Bluhm B."/>
            <person name="Cannon C."/>
            <person name="Castanera R."/>
            <person name="Culley D."/>
            <person name="Daum C."/>
            <person name="Ezra D."/>
            <person name="Gonzalez J."/>
            <person name="Henrissat B."/>
            <person name="Kuo A."/>
            <person name="Liang C."/>
            <person name="Lipzen A."/>
            <person name="Lutzoni F."/>
            <person name="Magnuson J."/>
            <person name="Mondo S."/>
            <person name="Nolan M."/>
            <person name="Ohm R."/>
            <person name="Pangilinan J."/>
            <person name="Park H.-J."/>
            <person name="Ramirez L."/>
            <person name="Alfaro M."/>
            <person name="Sun H."/>
            <person name="Tritt A."/>
            <person name="Yoshinaga Y."/>
            <person name="Zwiers L.-H."/>
            <person name="Turgeon B."/>
            <person name="Goodwin S."/>
            <person name="Spatafora J."/>
            <person name="Crous P."/>
            <person name="Grigoriev I."/>
        </authorList>
    </citation>
    <scope>NUCLEOTIDE SEQUENCE</scope>
    <source>
        <strain evidence="15">CBS 175.79</strain>
    </source>
</reference>
<name>A0A6A5YBQ5_9PLEO</name>
<dbReference type="Gene3D" id="1.10.510.10">
    <property type="entry name" value="Transferase(Phosphotransferase) domain 1"/>
    <property type="match status" value="1"/>
</dbReference>
<comment type="subunit">
    <text evidence="2">Component of the EKC/KEOPS complex composed of at least BUD32, CGI121, GON7, KAE1 and PCC1; the whole complex dimerizes.</text>
</comment>
<dbReference type="InterPro" id="IPR000719">
    <property type="entry name" value="Prot_kinase_dom"/>
</dbReference>
<dbReference type="RefSeq" id="XP_033390480.1">
    <property type="nucleotide sequence ID" value="XM_033529821.1"/>
</dbReference>
<evidence type="ECO:0000256" key="3">
    <source>
        <dbReference type="ARBA" id="ARBA00012513"/>
    </source>
</evidence>
<dbReference type="InterPro" id="IPR008266">
    <property type="entry name" value="Tyr_kinase_AS"/>
</dbReference>
<dbReference type="GeneID" id="54287218"/>
<dbReference type="InterPro" id="IPR001245">
    <property type="entry name" value="Ser-Thr/Tyr_kinase_cat_dom"/>
</dbReference>